<evidence type="ECO:0000256" key="4">
    <source>
        <dbReference type="ARBA" id="ARBA00022702"/>
    </source>
</evidence>
<dbReference type="InterPro" id="IPR008801">
    <property type="entry name" value="RALF"/>
</dbReference>
<protein>
    <submittedName>
        <fullName evidence="8">Uncharacterized protein</fullName>
    </submittedName>
</protein>
<comment type="similarity">
    <text evidence="2">Belongs to the plant rapid alkalinization factor (RALF) family.</text>
</comment>
<feature type="chain" id="PRO_5044853959" evidence="7">
    <location>
        <begin position="24"/>
        <end position="115"/>
    </location>
</feature>
<accession>A0ABD1IIS2</accession>
<dbReference type="AlphaFoldDB" id="A0ABD1IIS2"/>
<keyword evidence="5 7" id="KW-0732">Signal</keyword>
<dbReference type="Pfam" id="PF05498">
    <property type="entry name" value="RALF"/>
    <property type="match status" value="1"/>
</dbReference>
<keyword evidence="9" id="KW-1185">Reference proteome</keyword>
<organism evidence="8 9">
    <name type="scientific">Salvia divinorum</name>
    <name type="common">Maria pastora</name>
    <name type="synonym">Diviner's sage</name>
    <dbReference type="NCBI Taxonomy" id="28513"/>
    <lineage>
        <taxon>Eukaryota</taxon>
        <taxon>Viridiplantae</taxon>
        <taxon>Streptophyta</taxon>
        <taxon>Embryophyta</taxon>
        <taxon>Tracheophyta</taxon>
        <taxon>Spermatophyta</taxon>
        <taxon>Magnoliopsida</taxon>
        <taxon>eudicotyledons</taxon>
        <taxon>Gunneridae</taxon>
        <taxon>Pentapetalae</taxon>
        <taxon>asterids</taxon>
        <taxon>lamiids</taxon>
        <taxon>Lamiales</taxon>
        <taxon>Lamiaceae</taxon>
        <taxon>Nepetoideae</taxon>
        <taxon>Mentheae</taxon>
        <taxon>Salviinae</taxon>
        <taxon>Salvia</taxon>
        <taxon>Salvia subgen. Calosphace</taxon>
    </lineage>
</organism>
<evidence type="ECO:0000256" key="7">
    <source>
        <dbReference type="SAM" id="SignalP"/>
    </source>
</evidence>
<keyword evidence="3" id="KW-0964">Secreted</keyword>
<evidence type="ECO:0000256" key="3">
    <source>
        <dbReference type="ARBA" id="ARBA00022525"/>
    </source>
</evidence>
<evidence type="ECO:0000256" key="2">
    <source>
        <dbReference type="ARBA" id="ARBA00009178"/>
    </source>
</evidence>
<gene>
    <name evidence="8" type="ORF">AAHA92_02684</name>
</gene>
<keyword evidence="6" id="KW-1015">Disulfide bond</keyword>
<keyword evidence="4" id="KW-0372">Hormone</keyword>
<dbReference type="Proteomes" id="UP001567538">
    <property type="component" value="Unassembled WGS sequence"/>
</dbReference>
<dbReference type="EMBL" id="JBEAFC010000002">
    <property type="protein sequence ID" value="KAL1567176.1"/>
    <property type="molecule type" value="Genomic_DNA"/>
</dbReference>
<feature type="signal peptide" evidence="7">
    <location>
        <begin position="1"/>
        <end position="23"/>
    </location>
</feature>
<comment type="subcellular location">
    <subcellularLocation>
        <location evidence="1">Secreted</location>
    </subcellularLocation>
</comment>
<proteinExistence type="inferred from homology"/>
<evidence type="ECO:0000256" key="6">
    <source>
        <dbReference type="ARBA" id="ARBA00023157"/>
    </source>
</evidence>
<dbReference type="GO" id="GO:0005179">
    <property type="term" value="F:hormone activity"/>
    <property type="evidence" value="ECO:0007669"/>
    <property type="project" value="UniProtKB-KW"/>
</dbReference>
<sequence length="115" mass="12555">MSLQVHIIFIAAALAALAIVAHSAEHPFYVGSYGMGQGQGLVADSMDHIDHDKMMEDPIRRHLGSAGYISYGALARNKIPCDQKGKSYYNCRQHEAANPYNRGCTRITSCARSSV</sequence>
<evidence type="ECO:0000256" key="5">
    <source>
        <dbReference type="ARBA" id="ARBA00022729"/>
    </source>
</evidence>
<reference evidence="8 9" key="1">
    <citation type="submission" date="2024-06" db="EMBL/GenBank/DDBJ databases">
        <title>A chromosome level genome sequence of Diviner's sage (Salvia divinorum).</title>
        <authorList>
            <person name="Ford S.A."/>
            <person name="Ro D.-K."/>
            <person name="Ness R.W."/>
            <person name="Phillips M.A."/>
        </authorList>
    </citation>
    <scope>NUCLEOTIDE SEQUENCE [LARGE SCALE GENOMIC DNA]</scope>
    <source>
        <strain evidence="8">SAF-2024a</strain>
        <tissue evidence="8">Leaf</tissue>
    </source>
</reference>
<evidence type="ECO:0000256" key="1">
    <source>
        <dbReference type="ARBA" id="ARBA00004613"/>
    </source>
</evidence>
<dbReference type="PANTHER" id="PTHR33136:SF34">
    <property type="entry name" value="OS12G0541700 PROTEIN"/>
    <property type="match status" value="1"/>
</dbReference>
<evidence type="ECO:0000313" key="9">
    <source>
        <dbReference type="Proteomes" id="UP001567538"/>
    </source>
</evidence>
<dbReference type="PANTHER" id="PTHR33136">
    <property type="entry name" value="RAPID ALKALINIZATION FACTOR-LIKE"/>
    <property type="match status" value="1"/>
</dbReference>
<name>A0ABD1IIS2_SALDI</name>
<comment type="caution">
    <text evidence="8">The sequence shown here is derived from an EMBL/GenBank/DDBJ whole genome shotgun (WGS) entry which is preliminary data.</text>
</comment>
<evidence type="ECO:0000313" key="8">
    <source>
        <dbReference type="EMBL" id="KAL1567176.1"/>
    </source>
</evidence>
<dbReference type="GO" id="GO:0005576">
    <property type="term" value="C:extracellular region"/>
    <property type="evidence" value="ECO:0007669"/>
    <property type="project" value="UniProtKB-SubCell"/>
</dbReference>